<dbReference type="AlphaFoldDB" id="G0MGS3"/>
<evidence type="ECO:0000259" key="1">
    <source>
        <dbReference type="PROSITE" id="PS50181"/>
    </source>
</evidence>
<dbReference type="STRING" id="135651.G0MGS3"/>
<dbReference type="PANTHER" id="PTHR21503">
    <property type="entry name" value="F-BOX-CONTAINING HYPOTHETICAL PROTEIN C.ELEGANS"/>
    <property type="match status" value="1"/>
</dbReference>
<dbReference type="InterPro" id="IPR001810">
    <property type="entry name" value="F-box_dom"/>
</dbReference>
<proteinExistence type="predicted"/>
<dbReference type="eggNOG" id="ENOG502TJTE">
    <property type="taxonomic scope" value="Eukaryota"/>
</dbReference>
<keyword evidence="3" id="KW-1185">Reference proteome</keyword>
<name>G0MGS3_CAEBE</name>
<reference evidence="3" key="1">
    <citation type="submission" date="2011-07" db="EMBL/GenBank/DDBJ databases">
        <authorList>
            <consortium name="Caenorhabditis brenneri Sequencing and Analysis Consortium"/>
            <person name="Wilson R.K."/>
        </authorList>
    </citation>
    <scope>NUCLEOTIDE SEQUENCE [LARGE SCALE GENOMIC DNA]</scope>
    <source>
        <strain evidence="3">PB2801</strain>
    </source>
</reference>
<gene>
    <name evidence="2" type="ORF">CAEBREN_14350</name>
</gene>
<protein>
    <recommendedName>
        <fullName evidence="1">F-box domain-containing protein</fullName>
    </recommendedName>
</protein>
<evidence type="ECO:0000313" key="2">
    <source>
        <dbReference type="EMBL" id="EGT57960.1"/>
    </source>
</evidence>
<dbReference type="PANTHER" id="PTHR21503:SF8">
    <property type="entry name" value="F-BOX ASSOCIATED DOMAIN-CONTAINING PROTEIN-RELATED"/>
    <property type="match status" value="1"/>
</dbReference>
<dbReference type="EMBL" id="GL379794">
    <property type="protein sequence ID" value="EGT57960.1"/>
    <property type="molecule type" value="Genomic_DNA"/>
</dbReference>
<accession>G0MGS3</accession>
<feature type="domain" description="F-box" evidence="1">
    <location>
        <begin position="19"/>
        <end position="62"/>
    </location>
</feature>
<dbReference type="PROSITE" id="PS50181">
    <property type="entry name" value="FBOX"/>
    <property type="match status" value="1"/>
</dbReference>
<sequence length="356" mass="41418">MAQEPPVEPIVDKKANNVGKSLGNVPLHVFEKIVRRMDPHSIFEVSLISEPFLDKVTAFKYVAEYANWTVHPITKTLEIGMNNDIKLTFHIQHRPCRSNFDKLNANGKFGSISREEEKRDCVKYYFIRDYDQMGLFKEITEHVLSLFKVKKFRCYLYTDTALQELFMWNYTKTFFDFGVSVEETNAEQMTYLLENGKFTNLHLLTNVPNFNFPKQISTTNLAINNVKSLGVNNILDYGCPKIEVGEIEYGEFNTILKNWLAKENDSIESLNGTLRPPVSELFDGIKTRPTVFDIADYRLRVQVFNPENAVDIQRSTDGRIATIFVCERRFQIMTWHPKHFKYCSRSTKTRFGIIKN</sequence>
<dbReference type="HOGENOM" id="CLU_063118_0_0_1"/>
<evidence type="ECO:0000313" key="3">
    <source>
        <dbReference type="Proteomes" id="UP000008068"/>
    </source>
</evidence>
<dbReference type="InParanoid" id="G0MGS3"/>
<dbReference type="Proteomes" id="UP000008068">
    <property type="component" value="Unassembled WGS sequence"/>
</dbReference>
<organism evidence="3">
    <name type="scientific">Caenorhabditis brenneri</name>
    <name type="common">Nematode worm</name>
    <dbReference type="NCBI Taxonomy" id="135651"/>
    <lineage>
        <taxon>Eukaryota</taxon>
        <taxon>Metazoa</taxon>
        <taxon>Ecdysozoa</taxon>
        <taxon>Nematoda</taxon>
        <taxon>Chromadorea</taxon>
        <taxon>Rhabditida</taxon>
        <taxon>Rhabditina</taxon>
        <taxon>Rhabditomorpha</taxon>
        <taxon>Rhabditoidea</taxon>
        <taxon>Rhabditidae</taxon>
        <taxon>Peloderinae</taxon>
        <taxon>Caenorhabditis</taxon>
    </lineage>
</organism>